<dbReference type="EMBL" id="GL378344">
    <property type="protein sequence ID" value="EFJ47649.1"/>
    <property type="molecule type" value="Genomic_DNA"/>
</dbReference>
<feature type="region of interest" description="Disordered" evidence="1">
    <location>
        <begin position="135"/>
        <end position="172"/>
    </location>
</feature>
<evidence type="ECO:0000313" key="3">
    <source>
        <dbReference type="Proteomes" id="UP000001058"/>
    </source>
</evidence>
<dbReference type="InParanoid" id="D8TYI7"/>
<evidence type="ECO:0000256" key="1">
    <source>
        <dbReference type="SAM" id="MobiDB-lite"/>
    </source>
</evidence>
<protein>
    <submittedName>
        <fullName evidence="2">Uncharacterized protein</fullName>
    </submittedName>
</protein>
<dbReference type="Proteomes" id="UP000001058">
    <property type="component" value="Unassembled WGS sequence"/>
</dbReference>
<dbReference type="RefSeq" id="XP_002951473.1">
    <property type="nucleotide sequence ID" value="XM_002951427.1"/>
</dbReference>
<reference evidence="2 3" key="1">
    <citation type="journal article" date="2010" name="Science">
        <title>Genomic analysis of organismal complexity in the multicellular green alga Volvox carteri.</title>
        <authorList>
            <person name="Prochnik S.E."/>
            <person name="Umen J."/>
            <person name="Nedelcu A.M."/>
            <person name="Hallmann A."/>
            <person name="Miller S.M."/>
            <person name="Nishii I."/>
            <person name="Ferris P."/>
            <person name="Kuo A."/>
            <person name="Mitros T."/>
            <person name="Fritz-Laylin L.K."/>
            <person name="Hellsten U."/>
            <person name="Chapman J."/>
            <person name="Simakov O."/>
            <person name="Rensing S.A."/>
            <person name="Terry A."/>
            <person name="Pangilinan J."/>
            <person name="Kapitonov V."/>
            <person name="Jurka J."/>
            <person name="Salamov A."/>
            <person name="Shapiro H."/>
            <person name="Schmutz J."/>
            <person name="Grimwood J."/>
            <person name="Lindquist E."/>
            <person name="Lucas S."/>
            <person name="Grigoriev I.V."/>
            <person name="Schmitt R."/>
            <person name="Kirk D."/>
            <person name="Rokhsar D.S."/>
        </authorList>
    </citation>
    <scope>NUCLEOTIDE SEQUENCE [LARGE SCALE GENOMIC DNA]</scope>
    <source>
        <strain evidence="3">f. Nagariensis / Eve</strain>
    </source>
</reference>
<dbReference type="AlphaFoldDB" id="D8TYI7"/>
<sequence>MSICTRVIFSSVICFPSSFQLKSDSVATKPSKYPDVPQMVIPGYHPEGGCRNGSSVPPLQRCWPDGAFVVGVAGDGNRIDPSSDQSVPTNTVFYLRSVTLLCEHIVSIACLKEDQAELQVCYQETRRQFENATSFLDDYRPDPQPEQPGNSSNSRQHHRAVVVGPAVAAPSPPIPLYLSVPTTPYDSNFDAL</sequence>
<evidence type="ECO:0000313" key="2">
    <source>
        <dbReference type="EMBL" id="EFJ47649.1"/>
    </source>
</evidence>
<organism evidence="3">
    <name type="scientific">Volvox carteri f. nagariensis</name>
    <dbReference type="NCBI Taxonomy" id="3068"/>
    <lineage>
        <taxon>Eukaryota</taxon>
        <taxon>Viridiplantae</taxon>
        <taxon>Chlorophyta</taxon>
        <taxon>core chlorophytes</taxon>
        <taxon>Chlorophyceae</taxon>
        <taxon>CS clade</taxon>
        <taxon>Chlamydomonadales</taxon>
        <taxon>Volvocaceae</taxon>
        <taxon>Volvox</taxon>
    </lineage>
</organism>
<dbReference type="KEGG" id="vcn:VOLCADRAFT_92012"/>
<proteinExistence type="predicted"/>
<keyword evidence="3" id="KW-1185">Reference proteome</keyword>
<dbReference type="GeneID" id="9615557"/>
<name>D8TYI7_VOLCA</name>
<accession>D8TYI7</accession>
<gene>
    <name evidence="2" type="ORF">VOLCADRAFT_92012</name>
</gene>